<reference evidence="8" key="1">
    <citation type="journal article" date="2019" name="Int. J. Syst. Evol. Microbiol.">
        <title>The Global Catalogue of Microorganisms (GCM) 10K type strain sequencing project: providing services to taxonomists for standard genome sequencing and annotation.</title>
        <authorList>
            <consortium name="The Broad Institute Genomics Platform"/>
            <consortium name="The Broad Institute Genome Sequencing Center for Infectious Disease"/>
            <person name="Wu L."/>
            <person name="Ma J."/>
        </authorList>
    </citation>
    <scope>NUCLEOTIDE SEQUENCE [LARGE SCALE GENOMIC DNA]</scope>
    <source>
        <strain evidence="8">CGMCC 4.7426</strain>
    </source>
</reference>
<keyword evidence="2 4" id="KW-0521">NADP</keyword>
<dbReference type="InterPro" id="IPR008927">
    <property type="entry name" value="6-PGluconate_DH-like_C_sf"/>
</dbReference>
<dbReference type="Pfam" id="PF08546">
    <property type="entry name" value="ApbA_C"/>
    <property type="match status" value="1"/>
</dbReference>
<evidence type="ECO:0000313" key="8">
    <source>
        <dbReference type="Proteomes" id="UP001595989"/>
    </source>
</evidence>
<name>A0ABV9DPL5_9BACI</name>
<dbReference type="InterPro" id="IPR013328">
    <property type="entry name" value="6PGD_dom2"/>
</dbReference>
<sequence length="306" mass="33778">MHIVVLGAGALGGYFGARWEEAGAKVTFLVREKRAAQISNQGLKVISTRGDYLLEEPRVSTSPVEIENPDVVFVSVKGYHLEGTLESLKVLADKGAYILPVLNGIEHINVLQESLGKECVLGGLAFIAATLNEEGNIEHTSDFDRLIFGPLERKQNDICDRLLELSGTANFEPIKSDDILKELWKKYMFINALSGITTAVDLPIGPIRDQKETLYVAENILIEMKQLANSYGTNLDDHNVEQAKEQVKGFGYEATSSMHQDRRKGLPLELDHLHGGALRMARTKGISLPFTEAVYGIIKPFANTKN</sequence>
<dbReference type="Gene3D" id="1.10.1040.10">
    <property type="entry name" value="N-(1-d-carboxylethyl)-l-norvaline Dehydrogenase, domain 2"/>
    <property type="match status" value="1"/>
</dbReference>
<dbReference type="PANTHER" id="PTHR21708">
    <property type="entry name" value="PROBABLE 2-DEHYDROPANTOATE 2-REDUCTASE"/>
    <property type="match status" value="1"/>
</dbReference>
<comment type="similarity">
    <text evidence="1 4">Belongs to the ketopantoate reductase family.</text>
</comment>
<organism evidence="7 8">
    <name type="scientific">Virgibacillus kekensis</name>
    <dbReference type="NCBI Taxonomy" id="202261"/>
    <lineage>
        <taxon>Bacteria</taxon>
        <taxon>Bacillati</taxon>
        <taxon>Bacillota</taxon>
        <taxon>Bacilli</taxon>
        <taxon>Bacillales</taxon>
        <taxon>Bacillaceae</taxon>
        <taxon>Virgibacillus</taxon>
    </lineage>
</organism>
<accession>A0ABV9DPL5</accession>
<evidence type="ECO:0000256" key="3">
    <source>
        <dbReference type="ARBA" id="ARBA00023002"/>
    </source>
</evidence>
<keyword evidence="3 4" id="KW-0560">Oxidoreductase</keyword>
<protein>
    <recommendedName>
        <fullName evidence="4">2-dehydropantoate 2-reductase</fullName>
        <ecNumber evidence="4">1.1.1.169</ecNumber>
    </recommendedName>
    <alternativeName>
        <fullName evidence="4">Ketopantoate reductase</fullName>
    </alternativeName>
</protein>
<dbReference type="SUPFAM" id="SSF48179">
    <property type="entry name" value="6-phosphogluconate dehydrogenase C-terminal domain-like"/>
    <property type="match status" value="1"/>
</dbReference>
<dbReference type="Proteomes" id="UP001595989">
    <property type="component" value="Unassembled WGS sequence"/>
</dbReference>
<dbReference type="InterPro" id="IPR051402">
    <property type="entry name" value="KPR-Related"/>
</dbReference>
<dbReference type="InterPro" id="IPR003710">
    <property type="entry name" value="ApbA"/>
</dbReference>
<dbReference type="SUPFAM" id="SSF51735">
    <property type="entry name" value="NAD(P)-binding Rossmann-fold domains"/>
    <property type="match status" value="1"/>
</dbReference>
<comment type="catalytic activity">
    <reaction evidence="4">
        <text>(R)-pantoate + NADP(+) = 2-dehydropantoate + NADPH + H(+)</text>
        <dbReference type="Rhea" id="RHEA:16233"/>
        <dbReference type="ChEBI" id="CHEBI:11561"/>
        <dbReference type="ChEBI" id="CHEBI:15378"/>
        <dbReference type="ChEBI" id="CHEBI:15980"/>
        <dbReference type="ChEBI" id="CHEBI:57783"/>
        <dbReference type="ChEBI" id="CHEBI:58349"/>
        <dbReference type="EC" id="1.1.1.169"/>
    </reaction>
</comment>
<proteinExistence type="inferred from homology"/>
<dbReference type="RefSeq" id="WP_390299179.1">
    <property type="nucleotide sequence ID" value="NZ_JBHSFU010000014.1"/>
</dbReference>
<dbReference type="InterPro" id="IPR013752">
    <property type="entry name" value="KPA_reductase"/>
</dbReference>
<dbReference type="InterPro" id="IPR036291">
    <property type="entry name" value="NAD(P)-bd_dom_sf"/>
</dbReference>
<comment type="function">
    <text evidence="4">Catalyzes the NADPH-dependent reduction of ketopantoate into pantoic acid.</text>
</comment>
<comment type="caution">
    <text evidence="7">The sequence shown here is derived from an EMBL/GenBank/DDBJ whole genome shotgun (WGS) entry which is preliminary data.</text>
</comment>
<keyword evidence="8" id="KW-1185">Reference proteome</keyword>
<gene>
    <name evidence="7" type="ORF">ACFO3D_17525</name>
</gene>
<dbReference type="Pfam" id="PF02558">
    <property type="entry name" value="ApbA"/>
    <property type="match status" value="1"/>
</dbReference>
<dbReference type="PANTHER" id="PTHR21708:SF26">
    <property type="entry name" value="2-DEHYDROPANTOATE 2-REDUCTASE"/>
    <property type="match status" value="1"/>
</dbReference>
<evidence type="ECO:0000259" key="6">
    <source>
        <dbReference type="Pfam" id="PF08546"/>
    </source>
</evidence>
<evidence type="ECO:0000256" key="1">
    <source>
        <dbReference type="ARBA" id="ARBA00007870"/>
    </source>
</evidence>
<keyword evidence="4" id="KW-0566">Pantothenate biosynthesis</keyword>
<evidence type="ECO:0000313" key="7">
    <source>
        <dbReference type="EMBL" id="MFC4559965.1"/>
    </source>
</evidence>
<dbReference type="InterPro" id="IPR013332">
    <property type="entry name" value="KPR_N"/>
</dbReference>
<evidence type="ECO:0000259" key="5">
    <source>
        <dbReference type="Pfam" id="PF02558"/>
    </source>
</evidence>
<dbReference type="NCBIfam" id="TIGR00745">
    <property type="entry name" value="apbA_panE"/>
    <property type="match status" value="1"/>
</dbReference>
<feature type="domain" description="Ketopantoate reductase N-terminal" evidence="5">
    <location>
        <begin position="3"/>
        <end position="152"/>
    </location>
</feature>
<dbReference type="EC" id="1.1.1.169" evidence="4"/>
<comment type="pathway">
    <text evidence="4">Cofactor biosynthesis; (R)-pantothenate biosynthesis; (R)-pantoate from 3-methyl-2-oxobutanoate: step 2/2.</text>
</comment>
<dbReference type="EMBL" id="JBHSFU010000014">
    <property type="protein sequence ID" value="MFC4559965.1"/>
    <property type="molecule type" value="Genomic_DNA"/>
</dbReference>
<evidence type="ECO:0000256" key="4">
    <source>
        <dbReference type="RuleBase" id="RU362068"/>
    </source>
</evidence>
<dbReference type="Gene3D" id="3.40.50.720">
    <property type="entry name" value="NAD(P)-binding Rossmann-like Domain"/>
    <property type="match status" value="1"/>
</dbReference>
<evidence type="ECO:0000256" key="2">
    <source>
        <dbReference type="ARBA" id="ARBA00022857"/>
    </source>
</evidence>
<feature type="domain" description="Ketopantoate reductase C-terminal" evidence="6">
    <location>
        <begin position="178"/>
        <end position="300"/>
    </location>
</feature>